<evidence type="ECO:0000313" key="1">
    <source>
        <dbReference type="EMBL" id="NKY33917.1"/>
    </source>
</evidence>
<dbReference type="Gene3D" id="1.20.140.10">
    <property type="entry name" value="Butyryl-CoA Dehydrogenase, subunit A, domain 3"/>
    <property type="match status" value="1"/>
</dbReference>
<keyword evidence="2" id="KW-1185">Reference proteome</keyword>
<dbReference type="EMBL" id="JAAXOO010000003">
    <property type="protein sequence ID" value="NKY33917.1"/>
    <property type="molecule type" value="Genomic_DNA"/>
</dbReference>
<evidence type="ECO:0000313" key="2">
    <source>
        <dbReference type="Proteomes" id="UP000565715"/>
    </source>
</evidence>
<dbReference type="InterPro" id="IPR009100">
    <property type="entry name" value="AcylCoA_DH/oxidase_NM_dom_sf"/>
</dbReference>
<dbReference type="InterPro" id="IPR036250">
    <property type="entry name" value="AcylCo_DH-like_C"/>
</dbReference>
<comment type="caution">
    <text evidence="1">The sequence shown here is derived from an EMBL/GenBank/DDBJ whole genome shotgun (WGS) entry which is preliminary data.</text>
</comment>
<protein>
    <recommendedName>
        <fullName evidence="3">Alkylation response protein AidB-like acyl-CoA dehydrogenase</fullName>
    </recommendedName>
</protein>
<evidence type="ECO:0008006" key="3">
    <source>
        <dbReference type="Google" id="ProtNLM"/>
    </source>
</evidence>
<dbReference type="GO" id="GO:0071949">
    <property type="term" value="F:FAD binding"/>
    <property type="evidence" value="ECO:0007669"/>
    <property type="project" value="InterPro"/>
</dbReference>
<dbReference type="SUPFAM" id="SSF47203">
    <property type="entry name" value="Acyl-CoA dehydrogenase C-terminal domain-like"/>
    <property type="match status" value="1"/>
</dbReference>
<organism evidence="1 2">
    <name type="scientific">Nocardia speluncae</name>
    <dbReference type="NCBI Taxonomy" id="419477"/>
    <lineage>
        <taxon>Bacteria</taxon>
        <taxon>Bacillati</taxon>
        <taxon>Actinomycetota</taxon>
        <taxon>Actinomycetes</taxon>
        <taxon>Mycobacteriales</taxon>
        <taxon>Nocardiaceae</taxon>
        <taxon>Nocardia</taxon>
    </lineage>
</organism>
<accession>A0A846XES9</accession>
<dbReference type="AlphaFoldDB" id="A0A846XES9"/>
<dbReference type="GO" id="GO:0003997">
    <property type="term" value="F:acyl-CoA oxidase activity"/>
    <property type="evidence" value="ECO:0007669"/>
    <property type="project" value="InterPro"/>
</dbReference>
<dbReference type="SUPFAM" id="SSF56645">
    <property type="entry name" value="Acyl-CoA dehydrogenase NM domain-like"/>
    <property type="match status" value="1"/>
</dbReference>
<reference evidence="1 2" key="1">
    <citation type="submission" date="2020-04" db="EMBL/GenBank/DDBJ databases">
        <title>MicrobeNet Type strains.</title>
        <authorList>
            <person name="Nicholson A.C."/>
        </authorList>
    </citation>
    <scope>NUCLEOTIDE SEQUENCE [LARGE SCALE GENOMIC DNA]</scope>
    <source>
        <strain evidence="1 2">DSM 45078</strain>
    </source>
</reference>
<dbReference type="PANTHER" id="PTHR10909">
    <property type="entry name" value="ELECTRON TRANSPORT OXIDOREDUCTASE"/>
    <property type="match status" value="1"/>
</dbReference>
<dbReference type="RefSeq" id="WP_068050228.1">
    <property type="nucleotide sequence ID" value="NZ_JAAXOO010000003.1"/>
</dbReference>
<dbReference type="GO" id="GO:0055088">
    <property type="term" value="P:lipid homeostasis"/>
    <property type="evidence" value="ECO:0007669"/>
    <property type="project" value="TreeGrafter"/>
</dbReference>
<gene>
    <name evidence="1" type="ORF">HGA13_12640</name>
</gene>
<dbReference type="GO" id="GO:0005504">
    <property type="term" value="F:fatty acid binding"/>
    <property type="evidence" value="ECO:0007669"/>
    <property type="project" value="TreeGrafter"/>
</dbReference>
<proteinExistence type="predicted"/>
<dbReference type="GO" id="GO:0033540">
    <property type="term" value="P:fatty acid beta-oxidation using acyl-CoA oxidase"/>
    <property type="evidence" value="ECO:0007669"/>
    <property type="project" value="TreeGrafter"/>
</dbReference>
<dbReference type="Gene3D" id="2.40.110.10">
    <property type="entry name" value="Butyryl-CoA Dehydrogenase, subunit A, domain 2"/>
    <property type="match status" value="1"/>
</dbReference>
<dbReference type="InterPro" id="IPR012258">
    <property type="entry name" value="Acyl-CoA_oxidase"/>
</dbReference>
<name>A0A846XES9_9NOCA</name>
<dbReference type="Proteomes" id="UP000565715">
    <property type="component" value="Unassembled WGS sequence"/>
</dbReference>
<sequence length="607" mass="65251">MTTTLDQISPIGYQGDDPTVAALRDSIYGPYLATHRKARELIMRLGDVPPDHLTYAMEAGIAPDLLRAVLGEIGLPAHEITADIHLRGAFGDWAAVAAPHLLTVWTGHFDLAIGAILTHGTGAPYQQNCLTELDTGAAVGVLALTELGGTNGADQQMEARWDPDADGFWLSNPTIGSVKGPPNIADPTVPKIVVFSARLIFEGRDEGVFLFLSRLRTLDEGLADGVEVGEMSSKLGAAMDHAWARADRLFVPRAGFLGGQWATITDDGAEFRCDEPDIRQRCHRSISPLIGGRLDLSTANISAARAGVAGLINYSKQRPHGHSDVLQRDLVTSAAHVYAGSVLGRMIRDLSVDPAQQARLPLWMTVVKPVLTTIAEKALRTCSARAGAQGQLRCNYYPDWIAGARGSKTAEGDTQVLEKAAGRTHHALSTLKLPGAPTVSSWWLDMIITREHTLALDLYIASGIEHSGSYDEEYEPKGTALGIDSTRADLARTTGVRLVVTAALIAGDQATDPAAATIARACAAVVALTYLDRHSGWYNAHSQQSPDLAEEIHDELRRNRVIIVANQTVLAAAFDIPELSGAPMFAPDYLQAWSHLAEWGEHTFTAQ</sequence>
<dbReference type="InterPro" id="IPR046373">
    <property type="entry name" value="Acyl-CoA_Oxase/DH_mid-dom_sf"/>
</dbReference>
<dbReference type="PANTHER" id="PTHR10909:SF382">
    <property type="entry name" value="ACYL-COENZYME A OXIDASE"/>
    <property type="match status" value="1"/>
</dbReference>